<sequence>GNATDEGKWHVEQHQAGILEVTEQDKQNEEDERQRDGHHLRQALRGAALVLEVAGPFHAVSFGQLYHFIHLGLRLGDGRP</sequence>
<dbReference type="AlphaFoldDB" id="A0A699XGQ9"/>
<name>A0A699XGQ9_TANCI</name>
<comment type="caution">
    <text evidence="2">The sequence shown here is derived from an EMBL/GenBank/DDBJ whole genome shotgun (WGS) entry which is preliminary data.</text>
</comment>
<reference evidence="2" key="1">
    <citation type="journal article" date="2019" name="Sci. Rep.">
        <title>Draft genome of Tanacetum cinerariifolium, the natural source of mosquito coil.</title>
        <authorList>
            <person name="Yamashiro T."/>
            <person name="Shiraishi A."/>
            <person name="Satake H."/>
            <person name="Nakayama K."/>
        </authorList>
    </citation>
    <scope>NUCLEOTIDE SEQUENCE</scope>
</reference>
<evidence type="ECO:0000313" key="2">
    <source>
        <dbReference type="EMBL" id="GFD57178.1"/>
    </source>
</evidence>
<dbReference type="EMBL" id="BKCJ011837987">
    <property type="protein sequence ID" value="GFD57178.1"/>
    <property type="molecule type" value="Genomic_DNA"/>
</dbReference>
<feature type="non-terminal residue" evidence="2">
    <location>
        <position position="1"/>
    </location>
</feature>
<feature type="region of interest" description="Disordered" evidence="1">
    <location>
        <begin position="1"/>
        <end position="38"/>
    </location>
</feature>
<proteinExistence type="predicted"/>
<accession>A0A699XGQ9</accession>
<feature type="compositionally biased region" description="Basic and acidic residues" evidence="1">
    <location>
        <begin position="1"/>
        <end position="13"/>
    </location>
</feature>
<protein>
    <submittedName>
        <fullName evidence="2">Uncharacterized protein</fullName>
    </submittedName>
</protein>
<feature type="compositionally biased region" description="Basic and acidic residues" evidence="1">
    <location>
        <begin position="23"/>
        <end position="38"/>
    </location>
</feature>
<gene>
    <name evidence="2" type="ORF">Tci_929147</name>
</gene>
<organism evidence="2">
    <name type="scientific">Tanacetum cinerariifolium</name>
    <name type="common">Dalmatian daisy</name>
    <name type="synonym">Chrysanthemum cinerariifolium</name>
    <dbReference type="NCBI Taxonomy" id="118510"/>
    <lineage>
        <taxon>Eukaryota</taxon>
        <taxon>Viridiplantae</taxon>
        <taxon>Streptophyta</taxon>
        <taxon>Embryophyta</taxon>
        <taxon>Tracheophyta</taxon>
        <taxon>Spermatophyta</taxon>
        <taxon>Magnoliopsida</taxon>
        <taxon>eudicotyledons</taxon>
        <taxon>Gunneridae</taxon>
        <taxon>Pentapetalae</taxon>
        <taxon>asterids</taxon>
        <taxon>campanulids</taxon>
        <taxon>Asterales</taxon>
        <taxon>Asteraceae</taxon>
        <taxon>Asteroideae</taxon>
        <taxon>Anthemideae</taxon>
        <taxon>Anthemidinae</taxon>
        <taxon>Tanacetum</taxon>
    </lineage>
</organism>
<evidence type="ECO:0000256" key="1">
    <source>
        <dbReference type="SAM" id="MobiDB-lite"/>
    </source>
</evidence>